<comment type="caution">
    <text evidence="2">The sequence shown here is derived from an EMBL/GenBank/DDBJ whole genome shotgun (WGS) entry which is preliminary data.</text>
</comment>
<reference evidence="2 3" key="1">
    <citation type="journal article" date="2018" name="Sci. Rep.">
        <title>Comparative analysis of the Pocillopora damicornis genome highlights role of immune system in coral evolution.</title>
        <authorList>
            <person name="Cunning R."/>
            <person name="Bay R.A."/>
            <person name="Gillette P."/>
            <person name="Baker A.C."/>
            <person name="Traylor-Knowles N."/>
        </authorList>
    </citation>
    <scope>NUCLEOTIDE SEQUENCE [LARGE SCALE GENOMIC DNA]</scope>
    <source>
        <strain evidence="2">RSMAS</strain>
        <tissue evidence="2">Whole animal</tissue>
    </source>
</reference>
<sequence length="129" mass="14501">MTCKGEITAKDNRKYGGIWQKDDDCVITCVRRIIEKERNRQEAILEANVGSKHQGFHTSAQITCLKGNRPRPPHEVKVTKETSTGIKRSCSSEPGNNKKSGEAFNTKNRHSKDNKTKPPEQGRSGKRKP</sequence>
<dbReference type="AlphaFoldDB" id="A0A3M6UIQ2"/>
<evidence type="ECO:0000313" key="3">
    <source>
        <dbReference type="Proteomes" id="UP000275408"/>
    </source>
</evidence>
<organism evidence="2 3">
    <name type="scientific">Pocillopora damicornis</name>
    <name type="common">Cauliflower coral</name>
    <name type="synonym">Millepora damicornis</name>
    <dbReference type="NCBI Taxonomy" id="46731"/>
    <lineage>
        <taxon>Eukaryota</taxon>
        <taxon>Metazoa</taxon>
        <taxon>Cnidaria</taxon>
        <taxon>Anthozoa</taxon>
        <taxon>Hexacorallia</taxon>
        <taxon>Scleractinia</taxon>
        <taxon>Astrocoeniina</taxon>
        <taxon>Pocilloporidae</taxon>
        <taxon>Pocillopora</taxon>
    </lineage>
</organism>
<accession>A0A3M6UIQ2</accession>
<keyword evidence="3" id="KW-1185">Reference proteome</keyword>
<protein>
    <submittedName>
        <fullName evidence="2">Uncharacterized protein</fullName>
    </submittedName>
</protein>
<gene>
    <name evidence="2" type="ORF">pdam_00013292</name>
</gene>
<feature type="region of interest" description="Disordered" evidence="1">
    <location>
        <begin position="64"/>
        <end position="129"/>
    </location>
</feature>
<name>A0A3M6UIQ2_POCDA</name>
<dbReference type="EMBL" id="RCHS01001430">
    <property type="protein sequence ID" value="RMX53449.1"/>
    <property type="molecule type" value="Genomic_DNA"/>
</dbReference>
<evidence type="ECO:0000313" key="2">
    <source>
        <dbReference type="EMBL" id="RMX53449.1"/>
    </source>
</evidence>
<proteinExistence type="predicted"/>
<dbReference type="Proteomes" id="UP000275408">
    <property type="component" value="Unassembled WGS sequence"/>
</dbReference>
<feature type="compositionally biased region" description="Basic and acidic residues" evidence="1">
    <location>
        <begin position="111"/>
        <end position="120"/>
    </location>
</feature>
<feature type="compositionally biased region" description="Polar residues" evidence="1">
    <location>
        <begin position="81"/>
        <end position="106"/>
    </location>
</feature>
<evidence type="ECO:0000256" key="1">
    <source>
        <dbReference type="SAM" id="MobiDB-lite"/>
    </source>
</evidence>